<dbReference type="CDD" id="cd07087">
    <property type="entry name" value="ALDH_F3-13-14_CALDH-like"/>
    <property type="match status" value="1"/>
</dbReference>
<dbReference type="GO" id="GO:0005737">
    <property type="term" value="C:cytoplasm"/>
    <property type="evidence" value="ECO:0000318"/>
    <property type="project" value="GO_Central"/>
</dbReference>
<feature type="transmembrane region" description="Helical" evidence="6">
    <location>
        <begin position="472"/>
        <end position="495"/>
    </location>
</feature>
<protein>
    <recommendedName>
        <fullName evidence="4">Aldehyde dehydrogenase</fullName>
    </recommendedName>
</protein>
<evidence type="ECO:0000313" key="10">
    <source>
        <dbReference type="WormBase" id="CBG18932a"/>
    </source>
</evidence>
<dbReference type="GO" id="GO:0006081">
    <property type="term" value="P:aldehyde metabolic process"/>
    <property type="evidence" value="ECO:0000318"/>
    <property type="project" value="GO_Central"/>
</dbReference>
<proteinExistence type="inferred from homology"/>
<reference evidence="8 9" key="2">
    <citation type="journal article" date="2011" name="PLoS Genet.">
        <title>Caenorhabditis briggsae recombinant inbred line genotypes reveal inter-strain incompatibility and the evolution of recombination.</title>
        <authorList>
            <person name="Ross J.A."/>
            <person name="Koboldt D.C."/>
            <person name="Staisch J.E."/>
            <person name="Chamberlin H.M."/>
            <person name="Gupta B.P."/>
            <person name="Miller R.D."/>
            <person name="Baird S.E."/>
            <person name="Haag E.S."/>
        </authorList>
    </citation>
    <scope>NUCLEOTIDE SEQUENCE [LARGE SCALE GENOMIC DNA]</scope>
    <source>
        <strain evidence="8 9">AF16</strain>
    </source>
</reference>
<dbReference type="FunFam" id="3.40.605.10:FF:000004">
    <property type="entry name" value="Aldehyde dehydrogenase"/>
    <property type="match status" value="1"/>
</dbReference>
<dbReference type="STRING" id="6238.A8XUD6"/>
<comment type="similarity">
    <text evidence="1 4">Belongs to the aldehyde dehydrogenase family.</text>
</comment>
<keyword evidence="6" id="KW-1133">Transmembrane helix</keyword>
<feature type="active site" evidence="5">
    <location>
        <position position="243"/>
    </location>
</feature>
<gene>
    <name evidence="10" type="primary">alh-4</name>
    <name evidence="8" type="synonym">Cbr-alh-4</name>
    <name evidence="10" type="ORF">CBG18932</name>
    <name evidence="8" type="ORF">CBG_18932</name>
</gene>
<dbReference type="Proteomes" id="UP000008549">
    <property type="component" value="Unassembled WGS sequence"/>
</dbReference>
<evidence type="ECO:0000256" key="2">
    <source>
        <dbReference type="ARBA" id="ARBA00023002"/>
    </source>
</evidence>
<dbReference type="EMBL" id="HE601047">
    <property type="protein sequence ID" value="CAP36261.2"/>
    <property type="molecule type" value="Genomic_DNA"/>
</dbReference>
<dbReference type="InterPro" id="IPR016162">
    <property type="entry name" value="Ald_DH_N"/>
</dbReference>
<feature type="active site" evidence="5">
    <location>
        <position position="209"/>
    </location>
</feature>
<dbReference type="WormBase" id="CBG18932a">
    <property type="protein sequence ID" value="CBP47002"/>
    <property type="gene ID" value="WBGene00038231"/>
    <property type="gene designation" value="Cbr-alh-4"/>
</dbReference>
<dbReference type="Pfam" id="PF00171">
    <property type="entry name" value="Aldedh"/>
    <property type="match status" value="1"/>
</dbReference>
<dbReference type="HOGENOM" id="CLU_005391_3_0_1"/>
<dbReference type="InterPro" id="IPR016161">
    <property type="entry name" value="Ald_DH/histidinol_DH"/>
</dbReference>
<dbReference type="InterPro" id="IPR012394">
    <property type="entry name" value="Aldehyde_DH_NAD(P)"/>
</dbReference>
<keyword evidence="9" id="KW-1185">Reference proteome</keyword>
<dbReference type="InParanoid" id="A8XUD6"/>
<keyword evidence="6" id="KW-0472">Membrane</keyword>
<keyword evidence="3" id="KW-0520">NAD</keyword>
<dbReference type="PIRSF" id="PIRSF036492">
    <property type="entry name" value="ALDH"/>
    <property type="match status" value="1"/>
</dbReference>
<feature type="domain" description="Aldehyde dehydrogenase" evidence="7">
    <location>
        <begin position="7"/>
        <end position="438"/>
    </location>
</feature>
<dbReference type="SUPFAM" id="SSF53720">
    <property type="entry name" value="ALDH-like"/>
    <property type="match status" value="1"/>
</dbReference>
<organism evidence="8 9">
    <name type="scientific">Caenorhabditis briggsae</name>
    <dbReference type="NCBI Taxonomy" id="6238"/>
    <lineage>
        <taxon>Eukaryota</taxon>
        <taxon>Metazoa</taxon>
        <taxon>Ecdysozoa</taxon>
        <taxon>Nematoda</taxon>
        <taxon>Chromadorea</taxon>
        <taxon>Rhabditida</taxon>
        <taxon>Rhabditina</taxon>
        <taxon>Rhabditomorpha</taxon>
        <taxon>Rhabditoidea</taxon>
        <taxon>Rhabditidae</taxon>
        <taxon>Peloderinae</taxon>
        <taxon>Caenorhabditis</taxon>
    </lineage>
</organism>
<dbReference type="InterPro" id="IPR016163">
    <property type="entry name" value="Ald_DH_C"/>
</dbReference>
<dbReference type="PANTHER" id="PTHR43570">
    <property type="entry name" value="ALDEHYDE DEHYDROGENASE"/>
    <property type="match status" value="1"/>
</dbReference>
<dbReference type="Gene3D" id="3.40.309.10">
    <property type="entry name" value="Aldehyde Dehydrogenase, Chain A, domain 2"/>
    <property type="match status" value="1"/>
</dbReference>
<evidence type="ECO:0000256" key="3">
    <source>
        <dbReference type="ARBA" id="ARBA00023027"/>
    </source>
</evidence>
<keyword evidence="2 4" id="KW-0560">Oxidoreductase</keyword>
<sequence length="505" mass="56836">MGFTELVETQRKYFRTGVTKPVQFRKEQLLKLKKFIEENREALSEAVWKDLRRRHESTEILEIGMTIGEIDYFLKNIDDWVKPTHVEKTFTTALDKPVIEKDPKGVVLIVSPWNYPVSMILLPMVPALAAGNTVVIKPSELSENVAATFEKLIPKYFEPKYVAVVNGGIPETTDLLEERFDHILYTGCPPVAKIIMTAAAKHLTPVTLELGGKCPVVVEDDTDIDISAKRIAWGKWLNCGQTCLAPDYILVNSTVKPKLVAAIRKYINEFYGENVKASKDYARIINQRHFDRITGLLEKTQGATLIGGESDRADLFIPPTVLDVEKNDPFMHDEIFGPVLPIITVKSFSESLEYIADGEKPLAAYIFTKNEAKVKRLLNETSSGGVTVNDVLMHITGTFTRKLTYFLDTLPFGGVGVSGMGRYRGKFGFDTFTHEKSVLHRGFFGESLQASRYPPLNQQKLDQMRKLTGKRISLNLINVATLPIVMASFVFGMLFQSCSRRREDD</sequence>
<dbReference type="PANTHER" id="PTHR43570:SF16">
    <property type="entry name" value="ALDEHYDE DEHYDROGENASE TYPE III, ISOFORM Q"/>
    <property type="match status" value="1"/>
</dbReference>
<dbReference type="Gene3D" id="3.40.605.10">
    <property type="entry name" value="Aldehyde Dehydrogenase, Chain A, domain 1"/>
    <property type="match status" value="1"/>
</dbReference>
<reference evidence="8 9" key="1">
    <citation type="journal article" date="2003" name="PLoS Biol.">
        <title>The genome sequence of Caenorhabditis briggsae: a platform for comparative genomics.</title>
        <authorList>
            <person name="Stein L.D."/>
            <person name="Bao Z."/>
            <person name="Blasiar D."/>
            <person name="Blumenthal T."/>
            <person name="Brent M.R."/>
            <person name="Chen N."/>
            <person name="Chinwalla A."/>
            <person name="Clarke L."/>
            <person name="Clee C."/>
            <person name="Coghlan A."/>
            <person name="Coulson A."/>
            <person name="D'Eustachio P."/>
            <person name="Fitch D.H."/>
            <person name="Fulton L.A."/>
            <person name="Fulton R.E."/>
            <person name="Griffiths-Jones S."/>
            <person name="Harris T.W."/>
            <person name="Hillier L.W."/>
            <person name="Kamath R."/>
            <person name="Kuwabara P.E."/>
            <person name="Mardis E.R."/>
            <person name="Marra M.A."/>
            <person name="Miner T.L."/>
            <person name="Minx P."/>
            <person name="Mullikin J.C."/>
            <person name="Plumb R.W."/>
            <person name="Rogers J."/>
            <person name="Schein J.E."/>
            <person name="Sohrmann M."/>
            <person name="Spieth J."/>
            <person name="Stajich J.E."/>
            <person name="Wei C."/>
            <person name="Willey D."/>
            <person name="Wilson R.K."/>
            <person name="Durbin R."/>
            <person name="Waterston R.H."/>
        </authorList>
    </citation>
    <scope>NUCLEOTIDE SEQUENCE [LARGE SCALE GENOMIC DNA]</scope>
    <source>
        <strain evidence="8 9">AF16</strain>
    </source>
</reference>
<accession>A8XUD6</accession>
<dbReference type="FunCoup" id="A8XUD6">
    <property type="interactions" value="1263"/>
</dbReference>
<dbReference type="eggNOG" id="KOG2456">
    <property type="taxonomic scope" value="Eukaryota"/>
</dbReference>
<evidence type="ECO:0000256" key="1">
    <source>
        <dbReference type="ARBA" id="ARBA00009986"/>
    </source>
</evidence>
<dbReference type="FunFam" id="3.40.309.10:FF:000003">
    <property type="entry name" value="Aldehyde dehydrogenase"/>
    <property type="match status" value="1"/>
</dbReference>
<evidence type="ECO:0000256" key="4">
    <source>
        <dbReference type="PIRNR" id="PIRNR036492"/>
    </source>
</evidence>
<name>A8XUD6_CAEBR</name>
<evidence type="ECO:0000256" key="5">
    <source>
        <dbReference type="PIRSR" id="PIRSR036492-1"/>
    </source>
</evidence>
<dbReference type="OMA" id="ILEIGMT"/>
<evidence type="ECO:0000259" key="7">
    <source>
        <dbReference type="Pfam" id="PF00171"/>
    </source>
</evidence>
<dbReference type="InterPro" id="IPR015590">
    <property type="entry name" value="Aldehyde_DH_dom"/>
</dbReference>
<evidence type="ECO:0000256" key="6">
    <source>
        <dbReference type="SAM" id="Phobius"/>
    </source>
</evidence>
<dbReference type="AlphaFoldDB" id="A8XUD6"/>
<evidence type="ECO:0000313" key="8">
    <source>
        <dbReference type="EMBL" id="CAP36261.2"/>
    </source>
</evidence>
<evidence type="ECO:0000313" key="9">
    <source>
        <dbReference type="Proteomes" id="UP000008549"/>
    </source>
</evidence>
<keyword evidence="6" id="KW-0812">Transmembrane</keyword>
<dbReference type="GO" id="GO:0004029">
    <property type="term" value="F:aldehyde dehydrogenase (NAD+) activity"/>
    <property type="evidence" value="ECO:0000318"/>
    <property type="project" value="GO_Central"/>
</dbReference>